<proteinExistence type="predicted"/>
<dbReference type="Gene3D" id="3.90.100.10">
    <property type="entry name" value="Orn/Lys/Arg decarboxylase, C-terminal domain"/>
    <property type="match status" value="1"/>
</dbReference>
<dbReference type="PANTHER" id="PTHR43277:SF4">
    <property type="entry name" value="ARGININE DECARBOXYLASE"/>
    <property type="match status" value="1"/>
</dbReference>
<keyword evidence="2" id="KW-0663">Pyridoxal phosphate</keyword>
<comment type="cofactor">
    <cofactor evidence="1">
        <name>pyridoxal 5'-phosphate</name>
        <dbReference type="ChEBI" id="CHEBI:597326"/>
    </cofactor>
</comment>
<organism evidence="4 5">
    <name type="scientific">Musa balbisiana</name>
    <name type="common">Banana</name>
    <dbReference type="NCBI Taxonomy" id="52838"/>
    <lineage>
        <taxon>Eukaryota</taxon>
        <taxon>Viridiplantae</taxon>
        <taxon>Streptophyta</taxon>
        <taxon>Embryophyta</taxon>
        <taxon>Tracheophyta</taxon>
        <taxon>Spermatophyta</taxon>
        <taxon>Magnoliopsida</taxon>
        <taxon>Liliopsida</taxon>
        <taxon>Zingiberales</taxon>
        <taxon>Musaceae</taxon>
        <taxon>Musa</taxon>
    </lineage>
</organism>
<dbReference type="Proteomes" id="UP000317650">
    <property type="component" value="Chromosome 10"/>
</dbReference>
<evidence type="ECO:0000256" key="2">
    <source>
        <dbReference type="ARBA" id="ARBA00022898"/>
    </source>
</evidence>
<comment type="caution">
    <text evidence="4">The sequence shown here is derived from an EMBL/GenBank/DDBJ whole genome shotgun (WGS) entry which is preliminary data.</text>
</comment>
<dbReference type="Gene3D" id="3.90.1150.150">
    <property type="match status" value="1"/>
</dbReference>
<evidence type="ECO:0000259" key="3">
    <source>
        <dbReference type="Pfam" id="PF03711"/>
    </source>
</evidence>
<evidence type="ECO:0000313" key="4">
    <source>
        <dbReference type="EMBL" id="THU53327.1"/>
    </source>
</evidence>
<dbReference type="InterPro" id="IPR008286">
    <property type="entry name" value="Prn/Lys/Arg_de-COase_C"/>
</dbReference>
<dbReference type="PANTHER" id="PTHR43277">
    <property type="entry name" value="ARGININE DECARBOXYLASE"/>
    <property type="match status" value="1"/>
</dbReference>
<accession>A0A4S8IWS3</accession>
<evidence type="ECO:0000313" key="5">
    <source>
        <dbReference type="Proteomes" id="UP000317650"/>
    </source>
</evidence>
<keyword evidence="5" id="KW-1185">Reference proteome</keyword>
<reference evidence="4 5" key="1">
    <citation type="journal article" date="2019" name="Nat. Plants">
        <title>Genome sequencing of Musa balbisiana reveals subgenome evolution and function divergence in polyploid bananas.</title>
        <authorList>
            <person name="Yao X."/>
        </authorList>
    </citation>
    <scope>NUCLEOTIDE SEQUENCE [LARGE SCALE GENOMIC DNA]</scope>
    <source>
        <strain evidence="5">cv. DH-PKW</strain>
        <tissue evidence="4">Leaves</tissue>
    </source>
</reference>
<dbReference type="InterPro" id="IPR052357">
    <property type="entry name" value="Orn_Lys_Arg_decarboxylase-I"/>
</dbReference>
<gene>
    <name evidence="4" type="ORF">C4D60_Mb10t13240</name>
</gene>
<dbReference type="EMBL" id="PYDT01000008">
    <property type="protein sequence ID" value="THU53327.1"/>
    <property type="molecule type" value="Genomic_DNA"/>
</dbReference>
<dbReference type="SUPFAM" id="SSF55904">
    <property type="entry name" value="Ornithine decarboxylase C-terminal domain"/>
    <property type="match status" value="1"/>
</dbReference>
<name>A0A4S8IWS3_MUSBA</name>
<dbReference type="InterPro" id="IPR036633">
    <property type="entry name" value="Prn/Lys/Arg_de-COase_C_sf"/>
</dbReference>
<feature type="domain" description="Orn/Lys/Arg decarboxylase C-terminal" evidence="3">
    <location>
        <begin position="101"/>
        <end position="149"/>
    </location>
</feature>
<sequence>MDPLRVTVGVSRIGLTGFKVNELLCEEHGVIPELAGMRSVTLVFNWGTSMEHTERLITALSRLSTRFLDEHQSQNQVGSGAITPFAGFRRELSPREAFFAKKRKVDIGESLGKICGELICTFPPGVPVVNLGEVITREALDYLLDARKKGAEIMGAADPRLSSMVVCSE</sequence>
<dbReference type="GO" id="GO:0003824">
    <property type="term" value="F:catalytic activity"/>
    <property type="evidence" value="ECO:0007669"/>
    <property type="project" value="InterPro"/>
</dbReference>
<evidence type="ECO:0000256" key="1">
    <source>
        <dbReference type="ARBA" id="ARBA00001933"/>
    </source>
</evidence>
<protein>
    <recommendedName>
        <fullName evidence="3">Orn/Lys/Arg decarboxylase C-terminal domain-containing protein</fullName>
    </recommendedName>
</protein>
<dbReference type="AlphaFoldDB" id="A0A4S8IWS3"/>
<dbReference type="Pfam" id="PF03711">
    <property type="entry name" value="OKR_DC_1_C"/>
    <property type="match status" value="1"/>
</dbReference>
<dbReference type="STRING" id="52838.A0A4S8IWS3"/>